<reference evidence="2 3" key="1">
    <citation type="submission" date="2024-05" db="EMBL/GenBank/DDBJ databases">
        <title>Microbispora sp.ZYX-F-249.</title>
        <authorList>
            <person name="Xie H."/>
        </authorList>
    </citation>
    <scope>NUCLEOTIDE SEQUENCE [LARGE SCALE GENOMIC DNA]</scope>
    <source>
        <strain evidence="2 3">ZYX-F-249</strain>
    </source>
</reference>
<sequence length="309" mass="33434">MSAWRIRLAVLLLVLATPVAIELIIAAVRSTFSPARVVLQVLGLAILLALARGAERLARRTQIYSLMLIPLVLIGLLNMGIGAILLTGGDDGSGGLDLGVAGGLTLGGGLFVFGLSLSLVYLDMRSVHIAPFPSGPAADAGYRPVDETLTPEEHLTVHEYRHSPQDVSELILLCRPELNVEGLHYVQVCARDGILLSADILNHPLLARYFGDTGKDQRRNVYINVGKQVGWLINGLNDFLADAEGGVLIRTVLDVERGAVYYCRIDENKYLIGVTLDQNGVHVADSATRLLADRIRGYYSLPPLQQPNV</sequence>
<proteinExistence type="predicted"/>
<evidence type="ECO:0000256" key="1">
    <source>
        <dbReference type="SAM" id="Phobius"/>
    </source>
</evidence>
<feature type="transmembrane region" description="Helical" evidence="1">
    <location>
        <begin position="63"/>
        <end position="86"/>
    </location>
</feature>
<keyword evidence="1" id="KW-0812">Transmembrane</keyword>
<feature type="transmembrane region" description="Helical" evidence="1">
    <location>
        <begin position="98"/>
        <end position="122"/>
    </location>
</feature>
<keyword evidence="1" id="KW-1133">Transmembrane helix</keyword>
<evidence type="ECO:0000313" key="2">
    <source>
        <dbReference type="EMBL" id="MEN3536015.1"/>
    </source>
</evidence>
<dbReference type="EMBL" id="JBDJAW010000008">
    <property type="protein sequence ID" value="MEN3536015.1"/>
    <property type="molecule type" value="Genomic_DNA"/>
</dbReference>
<keyword evidence="1" id="KW-0472">Membrane</keyword>
<protein>
    <submittedName>
        <fullName evidence="2">Uncharacterized protein</fullName>
    </submittedName>
</protein>
<dbReference type="RefSeq" id="WP_346226024.1">
    <property type="nucleotide sequence ID" value="NZ_JBDJAW010000008.1"/>
</dbReference>
<accession>A0ABV0AMV9</accession>
<keyword evidence="3" id="KW-1185">Reference proteome</keyword>
<evidence type="ECO:0000313" key="3">
    <source>
        <dbReference type="Proteomes" id="UP001447516"/>
    </source>
</evidence>
<gene>
    <name evidence="2" type="ORF">AAH991_12940</name>
</gene>
<comment type="caution">
    <text evidence="2">The sequence shown here is derived from an EMBL/GenBank/DDBJ whole genome shotgun (WGS) entry which is preliminary data.</text>
</comment>
<organism evidence="2 3">
    <name type="scientific">Microbispora maris</name>
    <dbReference type="NCBI Taxonomy" id="3144104"/>
    <lineage>
        <taxon>Bacteria</taxon>
        <taxon>Bacillati</taxon>
        <taxon>Actinomycetota</taxon>
        <taxon>Actinomycetes</taxon>
        <taxon>Streptosporangiales</taxon>
        <taxon>Streptosporangiaceae</taxon>
        <taxon>Microbispora</taxon>
    </lineage>
</organism>
<dbReference type="Proteomes" id="UP001447516">
    <property type="component" value="Unassembled WGS sequence"/>
</dbReference>
<feature type="transmembrane region" description="Helical" evidence="1">
    <location>
        <begin position="31"/>
        <end position="51"/>
    </location>
</feature>
<name>A0ABV0AMV9_9ACTN</name>